<keyword evidence="3" id="KW-1185">Reference proteome</keyword>
<gene>
    <name evidence="2" type="ORF">SAMN05660649_02452</name>
</gene>
<dbReference type="AlphaFoldDB" id="A0A1I2U1X7"/>
<feature type="compositionally biased region" description="Polar residues" evidence="1">
    <location>
        <begin position="29"/>
        <end position="38"/>
    </location>
</feature>
<dbReference type="Pfam" id="PF07875">
    <property type="entry name" value="Coat_F"/>
    <property type="match status" value="1"/>
</dbReference>
<dbReference type="STRING" id="341036.SAMN05660649_02452"/>
<accession>A0A1I2U1X7</accession>
<evidence type="ECO:0000313" key="2">
    <source>
        <dbReference type="EMBL" id="SFG70983.1"/>
    </source>
</evidence>
<dbReference type="InterPro" id="IPR012851">
    <property type="entry name" value="Spore_coat_CotF-like"/>
</dbReference>
<proteinExistence type="predicted"/>
<reference evidence="3" key="1">
    <citation type="submission" date="2016-10" db="EMBL/GenBank/DDBJ databases">
        <authorList>
            <person name="Varghese N."/>
            <person name="Submissions S."/>
        </authorList>
    </citation>
    <scope>NUCLEOTIDE SEQUENCE [LARGE SCALE GENOMIC DNA]</scope>
    <source>
        <strain evidence="3">DSM 17038</strain>
    </source>
</reference>
<sequence>MPFNQYMGGTQGMQQGNPMMMGRQNMQQSQNQIKNPQTGMLPEIKGPQINDRDSVNLALAQEKYLTDNLNVFVREASHRQLHNDLMRIFTETHVMTRELFNLMFRKGWYTLEAEQARKLAQTHQNFTGYSSQFPYANYLQ</sequence>
<feature type="compositionally biased region" description="Low complexity" evidence="1">
    <location>
        <begin position="1"/>
        <end position="28"/>
    </location>
</feature>
<name>A0A1I2U1X7_9FIRM</name>
<protein>
    <submittedName>
        <fullName evidence="2">Coat F domain-containing protein</fullName>
    </submittedName>
</protein>
<dbReference type="Proteomes" id="UP000199337">
    <property type="component" value="Unassembled WGS sequence"/>
</dbReference>
<dbReference type="EMBL" id="FOOX01000008">
    <property type="protein sequence ID" value="SFG70983.1"/>
    <property type="molecule type" value="Genomic_DNA"/>
</dbReference>
<organism evidence="2 3">
    <name type="scientific">Desulfotruncus arcticus DSM 17038</name>
    <dbReference type="NCBI Taxonomy" id="1121424"/>
    <lineage>
        <taxon>Bacteria</taxon>
        <taxon>Bacillati</taxon>
        <taxon>Bacillota</taxon>
        <taxon>Clostridia</taxon>
        <taxon>Eubacteriales</taxon>
        <taxon>Desulfallaceae</taxon>
        <taxon>Desulfotruncus</taxon>
    </lineage>
</organism>
<evidence type="ECO:0000256" key="1">
    <source>
        <dbReference type="SAM" id="MobiDB-lite"/>
    </source>
</evidence>
<dbReference type="RefSeq" id="WP_238456438.1">
    <property type="nucleotide sequence ID" value="NZ_FOOX01000008.1"/>
</dbReference>
<feature type="region of interest" description="Disordered" evidence="1">
    <location>
        <begin position="1"/>
        <end position="47"/>
    </location>
</feature>
<evidence type="ECO:0000313" key="3">
    <source>
        <dbReference type="Proteomes" id="UP000199337"/>
    </source>
</evidence>